<dbReference type="EMBL" id="AFAY01000051">
    <property type="protein sequence ID" value="EGF08227.1"/>
    <property type="molecule type" value="Genomic_DNA"/>
</dbReference>
<dbReference type="Proteomes" id="UP000004105">
    <property type="component" value="Unassembled WGS sequence"/>
</dbReference>
<evidence type="ECO:0000313" key="3">
    <source>
        <dbReference type="Proteomes" id="UP000004105"/>
    </source>
</evidence>
<accession>F2BFM8</accession>
<evidence type="ECO:0000256" key="1">
    <source>
        <dbReference type="SAM" id="MobiDB-lite"/>
    </source>
</evidence>
<dbReference type="HOGENOM" id="CLU_3219023_0_0_4"/>
<reference evidence="2 3" key="1">
    <citation type="submission" date="2011-02" db="EMBL/GenBank/DDBJ databases">
        <authorList>
            <person name="Muzny D."/>
            <person name="Qin X."/>
            <person name="Deng J."/>
            <person name="Jiang H."/>
            <person name="Liu Y."/>
            <person name="Qu J."/>
            <person name="Song X.-Z."/>
            <person name="Zhang L."/>
            <person name="Thornton R."/>
            <person name="Coyle M."/>
            <person name="Francisco L."/>
            <person name="Jackson L."/>
            <person name="Javaid M."/>
            <person name="Korchina V."/>
            <person name="Kovar C."/>
            <person name="Mata R."/>
            <person name="Mathew T."/>
            <person name="Ngo R."/>
            <person name="Nguyen L."/>
            <person name="Nguyen N."/>
            <person name="Okwuonu G."/>
            <person name="Ongeri F."/>
            <person name="Pham C."/>
            <person name="Simmons D."/>
            <person name="Wilczek-Boney K."/>
            <person name="Hale W."/>
            <person name="Jakkamsetti A."/>
            <person name="Pham P."/>
            <person name="Ruth R."/>
            <person name="San Lucas F."/>
            <person name="Warren J."/>
            <person name="Zhang J."/>
            <person name="Zhao Z."/>
            <person name="Zhou C."/>
            <person name="Zhu D."/>
            <person name="Lee S."/>
            <person name="Bess C."/>
            <person name="Blankenburg K."/>
            <person name="Forbes L."/>
            <person name="Fu Q."/>
            <person name="Gubbala S."/>
            <person name="Hirani K."/>
            <person name="Jayaseelan J.C."/>
            <person name="Lara F."/>
            <person name="Munidasa M."/>
            <person name="Palculict T."/>
            <person name="Patil S."/>
            <person name="Pu L.-L."/>
            <person name="Saada N."/>
            <person name="Tang L."/>
            <person name="Weissenberger G."/>
            <person name="Zhu Y."/>
            <person name="Hemphill L."/>
            <person name="Shang Y."/>
            <person name="Youmans B."/>
            <person name="Ayvaz T."/>
            <person name="Ross M."/>
            <person name="Santibanez J."/>
            <person name="Aqrawi P."/>
            <person name="Gross S."/>
            <person name="Joshi V."/>
            <person name="Fowler G."/>
            <person name="Nazareth L."/>
            <person name="Reid J."/>
            <person name="Worley K."/>
            <person name="Petrosino J."/>
            <person name="Highlander S."/>
            <person name="Gibbs R."/>
        </authorList>
    </citation>
    <scope>NUCLEOTIDE SEQUENCE [LARGE SCALE GENOMIC DNA]</scope>
    <source>
        <strain evidence="2 3">ATCC BAA-1200</strain>
    </source>
</reference>
<keyword evidence="3" id="KW-1185">Reference proteome</keyword>
<feature type="region of interest" description="Disordered" evidence="1">
    <location>
        <begin position="22"/>
        <end position="44"/>
    </location>
</feature>
<name>F2BFM8_9NEIS</name>
<organism evidence="2 3">
    <name type="scientific">Neisseria bacilliformis ATCC BAA-1200</name>
    <dbReference type="NCBI Taxonomy" id="888742"/>
    <lineage>
        <taxon>Bacteria</taxon>
        <taxon>Pseudomonadati</taxon>
        <taxon>Pseudomonadota</taxon>
        <taxon>Betaproteobacteria</taxon>
        <taxon>Neisseriales</taxon>
        <taxon>Neisseriaceae</taxon>
        <taxon>Neisseria</taxon>
    </lineage>
</organism>
<evidence type="ECO:0000313" key="2">
    <source>
        <dbReference type="EMBL" id="EGF08227.1"/>
    </source>
</evidence>
<protein>
    <submittedName>
        <fullName evidence="2">Uncharacterized protein</fullName>
    </submittedName>
</protein>
<sequence>MRQRCPANLFWQICFSDGLNHARHRPSEKRGFKARLQGSYGRTK</sequence>
<proteinExistence type="predicted"/>
<gene>
    <name evidence="2" type="ORF">HMPREF9123_2535</name>
</gene>
<comment type="caution">
    <text evidence="2">The sequence shown here is derived from an EMBL/GenBank/DDBJ whole genome shotgun (WGS) entry which is preliminary data.</text>
</comment>
<dbReference type="AlphaFoldDB" id="F2BFM8"/>